<sequence length="959" mass="110102">MKIIVDTMYTTVDFEGDTLLKEKVQYMAHHELGVKVDGAQYSPAYRNGVWDGISDFYDMKENKFHTGLLSQFLEGLRKLMEKDPNIKYEIENVRPSPIAHPDSIDEKIVLGNGEEEPITLRDYQYDSVKAVFREQVGIVNLATNAGKTEAAAGIMQQILPYLKRGERIAFFTHSKEIFHQSAERIGKRLNLKPREIGKIGDGKFDIKNKKIVFVMVPTLVSALKDPKKGIKFTQKERVIKFIAEEITPKFRNTKNTRQLLRNYIKNCKLTTQIWKSAEEQLMYIAYDNKFTDKSAQMQLNKYVVEFDKIMEKKNKNKYKKYKDTMEFIESVKVMIADECLVEGSLVLLPDGGWEAIEKIKEKDEIYGGSVSNLIKREVPTVEVKSRNTVLEGSLTHPTFVVREEELEKYKTKVKTQEDFEQVPLMSVKSGDYIPVLYKLPHHTKYNWTPEQLSLVALVMADGHLDKDRCAPDGRTKVSNRVKVNVSKDQEWYLEEFTLGVKSFNGDYEVKHSYDCRGNLTVRSTDKELKSTLENVFQIPRGKKSHLITINEQIQYAPLESIKSFIYTYFSCEGDISIEKGGLRRKSPSYRLFGNTCSKEFAIGLQNLLRKFGIVSTLQIIKRQNENHNTVYRVGIEGSMFNKYMDTIGIMPRKDIKERNKGETPLVRVGDYVLSKVHSVEFFEDKKYVYDFTTSSHTFVANGALTHNCHHSKAETWFSSLSLCNNATYRVGLTGTVDKKDKMGWQRLRALFNDVIIRVSNEFLINKGISSKPTIRLIPIQEPRDIELVGTYLEAYKRGIVENELRNKVIVDLAEGYRKKRPGGILISVKEIDHGDRILSSLRERGIEVEFIHGGSDADHRSRQLERFSKGDLKILVSSTIIDEGVDMKSIGCMILAAGGKSMRQQLQRIGRGLRLNGIDGNSVMVFDFYDQTNKFLLRHSNERIRIFKEENFDVKIVGK</sequence>
<dbReference type="Gene3D" id="2.170.16.10">
    <property type="entry name" value="Hedgehog/Intein (Hint) domain"/>
    <property type="match status" value="1"/>
</dbReference>
<dbReference type="Gene3D" id="3.30.780.20">
    <property type="match status" value="1"/>
</dbReference>
<dbReference type="Pfam" id="PF04851">
    <property type="entry name" value="ResIII"/>
    <property type="match status" value="1"/>
</dbReference>
<dbReference type="InterPro" id="IPR004860">
    <property type="entry name" value="LAGLIDADG_dom"/>
</dbReference>
<dbReference type="InterPro" id="IPR030934">
    <property type="entry name" value="Intein_C"/>
</dbReference>
<keyword evidence="5" id="KW-0067">ATP-binding</keyword>
<evidence type="ECO:0000259" key="8">
    <source>
        <dbReference type="PROSITE" id="PS51194"/>
    </source>
</evidence>
<protein>
    <submittedName>
        <fullName evidence="9">Putative helicase</fullName>
    </submittedName>
</protein>
<dbReference type="SMART" id="SM00490">
    <property type="entry name" value="HELICc"/>
    <property type="match status" value="1"/>
</dbReference>
<evidence type="ECO:0000256" key="3">
    <source>
        <dbReference type="ARBA" id="ARBA00022806"/>
    </source>
</evidence>
<keyword evidence="4" id="KW-0068">Autocatalytic cleavage</keyword>
<dbReference type="InterPro" id="IPR004042">
    <property type="entry name" value="Intein_endonuc_central"/>
</dbReference>
<evidence type="ECO:0000313" key="10">
    <source>
        <dbReference type="Proteomes" id="UP000258501"/>
    </source>
</evidence>
<dbReference type="InterPro" id="IPR001650">
    <property type="entry name" value="Helicase_C-like"/>
</dbReference>
<dbReference type="CDD" id="cd00081">
    <property type="entry name" value="Hint"/>
    <property type="match status" value="1"/>
</dbReference>
<dbReference type="GO" id="GO:0004519">
    <property type="term" value="F:endonuclease activity"/>
    <property type="evidence" value="ECO:0007669"/>
    <property type="project" value="InterPro"/>
</dbReference>
<dbReference type="InterPro" id="IPR003586">
    <property type="entry name" value="Hint_dom_C"/>
</dbReference>
<dbReference type="GO" id="GO:0003677">
    <property type="term" value="F:DNA binding"/>
    <property type="evidence" value="ECO:0007669"/>
    <property type="project" value="InterPro"/>
</dbReference>
<dbReference type="Pfam" id="PF00271">
    <property type="entry name" value="Helicase_C"/>
    <property type="match status" value="1"/>
</dbReference>
<evidence type="ECO:0000256" key="2">
    <source>
        <dbReference type="ARBA" id="ARBA00022801"/>
    </source>
</evidence>
<feature type="domain" description="Helicase C-terminal" evidence="8">
    <location>
        <begin position="808"/>
        <end position="959"/>
    </location>
</feature>
<evidence type="ECO:0000259" key="7">
    <source>
        <dbReference type="PROSITE" id="PS50819"/>
    </source>
</evidence>
<keyword evidence="6" id="KW-0651">Protein splicing</keyword>
<dbReference type="SMART" id="SM00305">
    <property type="entry name" value="HintC"/>
    <property type="match status" value="1"/>
</dbReference>
<feature type="domain" description="DOD-type homing endonuclease" evidence="7">
    <location>
        <begin position="454"/>
        <end position="613"/>
    </location>
</feature>
<dbReference type="OrthoDB" id="2008at10239"/>
<dbReference type="InterPro" id="IPR027417">
    <property type="entry name" value="P-loop_NTPase"/>
</dbReference>
<reference evidence="9 10" key="1">
    <citation type="submission" date="2013-02" db="EMBL/GenBank/DDBJ databases">
        <authorList>
            <person name="Lukaszewicz M."/>
            <person name="Biegalska A."/>
            <person name="Krasowska A."/>
        </authorList>
    </citation>
    <scope>NUCLEOTIDE SEQUENCE [LARGE SCALE GENOMIC DNA]</scope>
</reference>
<dbReference type="SUPFAM" id="SSF55608">
    <property type="entry name" value="Homing endonucleases"/>
    <property type="match status" value="1"/>
</dbReference>
<dbReference type="PROSITE" id="PS50818">
    <property type="entry name" value="INTEIN_C_TER"/>
    <property type="match status" value="1"/>
</dbReference>
<keyword evidence="1" id="KW-0547">Nucleotide-binding</keyword>
<evidence type="ECO:0000313" key="9">
    <source>
        <dbReference type="EMBL" id="AGK86999.1"/>
    </source>
</evidence>
<dbReference type="Pfam" id="PF14528">
    <property type="entry name" value="LAGLIDADG_3"/>
    <property type="match status" value="1"/>
</dbReference>
<evidence type="ECO:0000256" key="1">
    <source>
        <dbReference type="ARBA" id="ARBA00022741"/>
    </source>
</evidence>
<organism evidence="9 10">
    <name type="scientific">Bacillus phage SIOphi</name>
    <dbReference type="NCBI Taxonomy" id="1285382"/>
    <lineage>
        <taxon>Viruses</taxon>
        <taxon>Duplodnaviria</taxon>
        <taxon>Heunggongvirae</taxon>
        <taxon>Uroviricota</taxon>
        <taxon>Caudoviricetes</taxon>
        <taxon>Herelleviridae</taxon>
        <taxon>Bastillevirinae</taxon>
        <taxon>Siophivirus</taxon>
        <taxon>Siophivirus SIOphi</taxon>
    </lineage>
</organism>
<dbReference type="InterPro" id="IPR027434">
    <property type="entry name" value="Homing_endonucl"/>
</dbReference>
<dbReference type="InterPro" id="IPR036844">
    <property type="entry name" value="Hint_dom_sf"/>
</dbReference>
<dbReference type="SUPFAM" id="SSF52540">
    <property type="entry name" value="P-loop containing nucleoside triphosphate hydrolases"/>
    <property type="match status" value="2"/>
</dbReference>
<evidence type="ECO:0000256" key="6">
    <source>
        <dbReference type="ARBA" id="ARBA00023000"/>
    </source>
</evidence>
<keyword evidence="3 9" id="KW-0347">Helicase</keyword>
<gene>
    <name evidence="9" type="ORF">SIOphi_00955</name>
</gene>
<dbReference type="SUPFAM" id="SSF51294">
    <property type="entry name" value="Hedgehog/intein (Hint) domain"/>
    <property type="match status" value="1"/>
</dbReference>
<evidence type="ECO:0000256" key="5">
    <source>
        <dbReference type="ARBA" id="ARBA00022840"/>
    </source>
</evidence>
<dbReference type="PANTHER" id="PTHR11274:SF0">
    <property type="entry name" value="GENERAL TRANSCRIPTION AND DNA REPAIR FACTOR IIH HELICASE SUBUNIT XPB"/>
    <property type="match status" value="1"/>
</dbReference>
<evidence type="ECO:0000256" key="4">
    <source>
        <dbReference type="ARBA" id="ARBA00022813"/>
    </source>
</evidence>
<dbReference type="Gene3D" id="3.10.28.10">
    <property type="entry name" value="Homing endonucleases"/>
    <property type="match status" value="1"/>
</dbReference>
<dbReference type="PANTHER" id="PTHR11274">
    <property type="entry name" value="RAD25/XP-B DNA REPAIR HELICASE"/>
    <property type="match status" value="1"/>
</dbReference>
<dbReference type="GO" id="GO:0004386">
    <property type="term" value="F:helicase activity"/>
    <property type="evidence" value="ECO:0007669"/>
    <property type="project" value="UniProtKB-KW"/>
</dbReference>
<dbReference type="Proteomes" id="UP000258501">
    <property type="component" value="Segment"/>
</dbReference>
<name>R4JKE5_9CAUD</name>
<keyword evidence="10" id="KW-1185">Reference proteome</keyword>
<proteinExistence type="predicted"/>
<dbReference type="GO" id="GO:0005524">
    <property type="term" value="F:ATP binding"/>
    <property type="evidence" value="ECO:0007669"/>
    <property type="project" value="UniProtKB-KW"/>
</dbReference>
<dbReference type="GO" id="GO:0016787">
    <property type="term" value="F:hydrolase activity"/>
    <property type="evidence" value="ECO:0007669"/>
    <property type="project" value="UniProtKB-KW"/>
</dbReference>
<dbReference type="NCBIfam" id="TIGR01443">
    <property type="entry name" value="intein_Cterm"/>
    <property type="match status" value="1"/>
</dbReference>
<keyword evidence="2" id="KW-0378">Hydrolase</keyword>
<dbReference type="PROSITE" id="PS50819">
    <property type="entry name" value="INTEIN_ENDONUCLEASE"/>
    <property type="match status" value="1"/>
</dbReference>
<dbReference type="EMBL" id="KC699836">
    <property type="protein sequence ID" value="AGK86999.1"/>
    <property type="molecule type" value="Genomic_DNA"/>
</dbReference>
<accession>R4JKE5</accession>
<dbReference type="InterPro" id="IPR050615">
    <property type="entry name" value="ATP-dep_DNA_Helicase"/>
</dbReference>
<dbReference type="InterPro" id="IPR049430">
    <property type="entry name" value="UvsW_N_sf"/>
</dbReference>
<dbReference type="Gene3D" id="3.40.50.300">
    <property type="entry name" value="P-loop containing nucleotide triphosphate hydrolases"/>
    <property type="match status" value="2"/>
</dbReference>
<dbReference type="PROSITE" id="PS51194">
    <property type="entry name" value="HELICASE_CTER"/>
    <property type="match status" value="1"/>
</dbReference>
<dbReference type="InterPro" id="IPR006935">
    <property type="entry name" value="Helicase/UvrB_N"/>
</dbReference>